<reference evidence="2 3" key="1">
    <citation type="journal article" date="2019" name="J. Hered.">
        <title>An Improved Genome Assembly for Drosophila navojoa, the Basal Species in the mojavensis Cluster.</title>
        <authorList>
            <person name="Vanderlinde T."/>
            <person name="Dupim E.G."/>
            <person name="Nazario-Yepiz N.O."/>
            <person name="Carvalho A.B."/>
        </authorList>
    </citation>
    <scope>NUCLEOTIDE SEQUENCE [LARGE SCALE GENOMIC DNA]</scope>
    <source>
        <strain evidence="2">Navoj_Jal97</strain>
        <tissue evidence="2">Whole organism</tissue>
    </source>
</reference>
<dbReference type="EMBL" id="LSRL02000040">
    <property type="protein sequence ID" value="TDG47719.1"/>
    <property type="molecule type" value="Genomic_DNA"/>
</dbReference>
<evidence type="ECO:0000313" key="3">
    <source>
        <dbReference type="Proteomes" id="UP000295192"/>
    </source>
</evidence>
<dbReference type="Proteomes" id="UP000295192">
    <property type="component" value="Unassembled WGS sequence"/>
</dbReference>
<evidence type="ECO:0000313" key="2">
    <source>
        <dbReference type="EMBL" id="TDG47719.1"/>
    </source>
</evidence>
<keyword evidence="3" id="KW-1185">Reference proteome</keyword>
<sequence>MNDGANVVVLPLPLLPLLLLPLLLLADNYATMKAITMPEQWYIKKEPGQKRKQSVIMRSLAVVQASGSRCCP</sequence>
<organism evidence="2 3">
    <name type="scientific">Drosophila navojoa</name>
    <name type="common">Fruit fly</name>
    <dbReference type="NCBI Taxonomy" id="7232"/>
    <lineage>
        <taxon>Eukaryota</taxon>
        <taxon>Metazoa</taxon>
        <taxon>Ecdysozoa</taxon>
        <taxon>Arthropoda</taxon>
        <taxon>Hexapoda</taxon>
        <taxon>Insecta</taxon>
        <taxon>Pterygota</taxon>
        <taxon>Neoptera</taxon>
        <taxon>Endopterygota</taxon>
        <taxon>Diptera</taxon>
        <taxon>Brachycera</taxon>
        <taxon>Muscomorpha</taxon>
        <taxon>Ephydroidea</taxon>
        <taxon>Drosophilidae</taxon>
        <taxon>Drosophila</taxon>
    </lineage>
</organism>
<accession>A0A484BG38</accession>
<feature type="signal peptide" evidence="1">
    <location>
        <begin position="1"/>
        <end position="26"/>
    </location>
</feature>
<gene>
    <name evidence="2" type="ORF">AWZ03_005863</name>
</gene>
<proteinExistence type="predicted"/>
<dbReference type="AlphaFoldDB" id="A0A484BG38"/>
<name>A0A484BG38_DRONA</name>
<comment type="caution">
    <text evidence="2">The sequence shown here is derived from an EMBL/GenBank/DDBJ whole genome shotgun (WGS) entry which is preliminary data.</text>
</comment>
<protein>
    <submittedName>
        <fullName evidence="2">Uncharacterized protein</fullName>
    </submittedName>
</protein>
<evidence type="ECO:0000256" key="1">
    <source>
        <dbReference type="SAM" id="SignalP"/>
    </source>
</evidence>
<feature type="chain" id="PRO_5019867615" evidence="1">
    <location>
        <begin position="27"/>
        <end position="72"/>
    </location>
</feature>
<keyword evidence="1" id="KW-0732">Signal</keyword>